<evidence type="ECO:0000256" key="1">
    <source>
        <dbReference type="SAM" id="SignalP"/>
    </source>
</evidence>
<evidence type="ECO:0000313" key="2">
    <source>
        <dbReference type="EMBL" id="RNA12821.1"/>
    </source>
</evidence>
<dbReference type="Proteomes" id="UP000276133">
    <property type="component" value="Unassembled WGS sequence"/>
</dbReference>
<evidence type="ECO:0000313" key="3">
    <source>
        <dbReference type="Proteomes" id="UP000276133"/>
    </source>
</evidence>
<protein>
    <recommendedName>
        <fullName evidence="4">UPAR/Ly6 domain-containing protein</fullName>
    </recommendedName>
</protein>
<dbReference type="EMBL" id="REGN01005601">
    <property type="protein sequence ID" value="RNA12821.1"/>
    <property type="molecule type" value="Genomic_DNA"/>
</dbReference>
<keyword evidence="1" id="KW-0732">Signal</keyword>
<keyword evidence="3" id="KW-1185">Reference proteome</keyword>
<name>A0A3M7QP15_BRAPC</name>
<dbReference type="AlphaFoldDB" id="A0A3M7QP15"/>
<gene>
    <name evidence="2" type="ORF">BpHYR1_037801</name>
</gene>
<accession>A0A3M7QP15</accession>
<comment type="caution">
    <text evidence="2">The sequence shown here is derived from an EMBL/GenBank/DDBJ whole genome shotgun (WGS) entry which is preliminary data.</text>
</comment>
<organism evidence="2 3">
    <name type="scientific">Brachionus plicatilis</name>
    <name type="common">Marine rotifer</name>
    <name type="synonym">Brachionus muelleri</name>
    <dbReference type="NCBI Taxonomy" id="10195"/>
    <lineage>
        <taxon>Eukaryota</taxon>
        <taxon>Metazoa</taxon>
        <taxon>Spiralia</taxon>
        <taxon>Gnathifera</taxon>
        <taxon>Rotifera</taxon>
        <taxon>Eurotatoria</taxon>
        <taxon>Monogononta</taxon>
        <taxon>Pseudotrocha</taxon>
        <taxon>Ploima</taxon>
        <taxon>Brachionidae</taxon>
        <taxon>Brachionus</taxon>
    </lineage>
</organism>
<evidence type="ECO:0008006" key="4">
    <source>
        <dbReference type="Google" id="ProtNLM"/>
    </source>
</evidence>
<reference evidence="2 3" key="1">
    <citation type="journal article" date="2018" name="Sci. Rep.">
        <title>Genomic signatures of local adaptation to the degree of environmental predictability in rotifers.</title>
        <authorList>
            <person name="Franch-Gras L."/>
            <person name="Hahn C."/>
            <person name="Garcia-Roger E.M."/>
            <person name="Carmona M.J."/>
            <person name="Serra M."/>
            <person name="Gomez A."/>
        </authorList>
    </citation>
    <scope>NUCLEOTIDE SEQUENCE [LARGE SCALE GENOMIC DNA]</scope>
    <source>
        <strain evidence="2">HYR1</strain>
    </source>
</reference>
<dbReference type="Pfam" id="PF16975">
    <property type="entry name" value="UPAR_LY6_2"/>
    <property type="match status" value="1"/>
</dbReference>
<feature type="chain" id="PRO_5018312395" description="UPAR/Ly6 domain-containing protein" evidence="1">
    <location>
        <begin position="32"/>
        <end position="118"/>
    </location>
</feature>
<proteinExistence type="predicted"/>
<feature type="signal peptide" evidence="1">
    <location>
        <begin position="1"/>
        <end position="31"/>
    </location>
</feature>
<sequence>MELIAFFFLILLKMLWLQIVALLAAFCALESASSNLTCFECSSSSNEACNSKAIDQPCTIHNAVCMTTHTFLPDQLQSLSVEKKCVAQCSAELIGCRLSQQLHPTQYKFLIYLKKCKS</sequence>